<dbReference type="Pfam" id="PF00005">
    <property type="entry name" value="ABC_tran"/>
    <property type="match status" value="1"/>
</dbReference>
<reference evidence="5 6" key="1">
    <citation type="submission" date="2019-03" db="EMBL/GenBank/DDBJ databases">
        <title>Genomic Encyclopedia of Type Strains, Phase IV (KMG-IV): sequencing the most valuable type-strain genomes for metagenomic binning, comparative biology and taxonomic classification.</title>
        <authorList>
            <person name="Goeker M."/>
        </authorList>
    </citation>
    <scope>NUCLEOTIDE SEQUENCE [LARGE SCALE GENOMIC DNA]</scope>
    <source>
        <strain evidence="5 6">DSM 100451</strain>
    </source>
</reference>
<dbReference type="AlphaFoldDB" id="A0A4R1QXP9"/>
<organism evidence="5 6">
    <name type="scientific">Allofournierella massiliensis</name>
    <dbReference type="NCBI Taxonomy" id="1650663"/>
    <lineage>
        <taxon>Bacteria</taxon>
        <taxon>Bacillati</taxon>
        <taxon>Bacillota</taxon>
        <taxon>Clostridia</taxon>
        <taxon>Eubacteriales</taxon>
        <taxon>Oscillospiraceae</taxon>
        <taxon>Allofournierella</taxon>
    </lineage>
</organism>
<dbReference type="Proteomes" id="UP000295184">
    <property type="component" value="Unassembled WGS sequence"/>
</dbReference>
<sequence>MEQMALKAVGLNKSFGTKEVLKNLELTIEPGRIYGLIGRNGAGKTTLLALLTAQLAADGGQITCGGQPVWENPAALQQLCFSREFSGAPNSVAAGLKVKDYFRIASIYYKNWDDDYAHRLAQRFGLEENKRINKLSKGMLSMVTIVVALASRAPITLLDEPVAGLDVMARELFYKLLLEDYAETGRTFVVSTHIIEEAAAVFEEVIILDEGRIVEKAPTEELVAQFHLISGREDEVDAAAQGLTVLSTERMGRHKAVTVRCGENELAQAVSGRDVDVTPLNLQKVFVALCGHGEVQDG</sequence>
<dbReference type="GO" id="GO:0005524">
    <property type="term" value="F:ATP binding"/>
    <property type="evidence" value="ECO:0007669"/>
    <property type="project" value="UniProtKB-KW"/>
</dbReference>
<gene>
    <name evidence="5" type="ORF">EDD77_11434</name>
</gene>
<dbReference type="RefSeq" id="WP_058963508.1">
    <property type="nucleotide sequence ID" value="NZ_CABKVM010000014.1"/>
</dbReference>
<feature type="domain" description="ABC transporter" evidence="4">
    <location>
        <begin position="6"/>
        <end position="235"/>
    </location>
</feature>
<keyword evidence="1" id="KW-0813">Transport</keyword>
<protein>
    <submittedName>
        <fullName evidence="5">ABC-2 type transport system ATP-binding protein</fullName>
    </submittedName>
</protein>
<evidence type="ECO:0000259" key="4">
    <source>
        <dbReference type="PROSITE" id="PS50893"/>
    </source>
</evidence>
<dbReference type="STRING" id="1650663.GCA_001486665_01039"/>
<evidence type="ECO:0000313" key="6">
    <source>
        <dbReference type="Proteomes" id="UP000295184"/>
    </source>
</evidence>
<dbReference type="InterPro" id="IPR051782">
    <property type="entry name" value="ABC_Transporter_VariousFunc"/>
</dbReference>
<proteinExistence type="predicted"/>
<dbReference type="PROSITE" id="PS50893">
    <property type="entry name" value="ABC_TRANSPORTER_2"/>
    <property type="match status" value="1"/>
</dbReference>
<dbReference type="Gene3D" id="3.40.50.300">
    <property type="entry name" value="P-loop containing nucleotide triphosphate hydrolases"/>
    <property type="match status" value="1"/>
</dbReference>
<evidence type="ECO:0000256" key="2">
    <source>
        <dbReference type="ARBA" id="ARBA00022741"/>
    </source>
</evidence>
<name>A0A4R1QXP9_9FIRM</name>
<dbReference type="SUPFAM" id="SSF52540">
    <property type="entry name" value="P-loop containing nucleoside triphosphate hydrolases"/>
    <property type="match status" value="1"/>
</dbReference>
<comment type="caution">
    <text evidence="5">The sequence shown here is derived from an EMBL/GenBank/DDBJ whole genome shotgun (WGS) entry which is preliminary data.</text>
</comment>
<dbReference type="PANTHER" id="PTHR42939">
    <property type="entry name" value="ABC TRANSPORTER ATP-BINDING PROTEIN ALBC-RELATED"/>
    <property type="match status" value="1"/>
</dbReference>
<dbReference type="InterPro" id="IPR017871">
    <property type="entry name" value="ABC_transporter-like_CS"/>
</dbReference>
<dbReference type="InterPro" id="IPR003439">
    <property type="entry name" value="ABC_transporter-like_ATP-bd"/>
</dbReference>
<evidence type="ECO:0000256" key="1">
    <source>
        <dbReference type="ARBA" id="ARBA00022448"/>
    </source>
</evidence>
<evidence type="ECO:0000256" key="3">
    <source>
        <dbReference type="ARBA" id="ARBA00022840"/>
    </source>
</evidence>
<dbReference type="EMBL" id="SLUM01000014">
    <property type="protein sequence ID" value="TCL56080.1"/>
    <property type="molecule type" value="Genomic_DNA"/>
</dbReference>
<evidence type="ECO:0000313" key="5">
    <source>
        <dbReference type="EMBL" id="TCL56080.1"/>
    </source>
</evidence>
<dbReference type="InterPro" id="IPR027417">
    <property type="entry name" value="P-loop_NTPase"/>
</dbReference>
<dbReference type="PROSITE" id="PS00211">
    <property type="entry name" value="ABC_TRANSPORTER_1"/>
    <property type="match status" value="1"/>
</dbReference>
<dbReference type="InterPro" id="IPR003593">
    <property type="entry name" value="AAA+_ATPase"/>
</dbReference>
<dbReference type="GO" id="GO:0016887">
    <property type="term" value="F:ATP hydrolysis activity"/>
    <property type="evidence" value="ECO:0007669"/>
    <property type="project" value="InterPro"/>
</dbReference>
<accession>A0A4R1QXP9</accession>
<keyword evidence="2" id="KW-0547">Nucleotide-binding</keyword>
<keyword evidence="3 5" id="KW-0067">ATP-binding</keyword>
<dbReference type="OrthoDB" id="9804819at2"/>
<dbReference type="PANTHER" id="PTHR42939:SF1">
    <property type="entry name" value="ABC TRANSPORTER ATP-BINDING PROTEIN ALBC-RELATED"/>
    <property type="match status" value="1"/>
</dbReference>
<dbReference type="SMART" id="SM00382">
    <property type="entry name" value="AAA"/>
    <property type="match status" value="1"/>
</dbReference>